<dbReference type="PROSITE" id="PS00154">
    <property type="entry name" value="ATPASE_E1_E2"/>
    <property type="match status" value="1"/>
</dbReference>
<evidence type="ECO:0000256" key="7">
    <source>
        <dbReference type="ARBA" id="ARBA00022967"/>
    </source>
</evidence>
<comment type="similarity">
    <text evidence="2 10">Belongs to the cation transport ATPase (P-type) (TC 3.A.3) family. Type IB subfamily.</text>
</comment>
<dbReference type="SFLD" id="SFLDS00003">
    <property type="entry name" value="Haloacid_Dehalogenase"/>
    <property type="match status" value="1"/>
</dbReference>
<evidence type="ECO:0000256" key="2">
    <source>
        <dbReference type="ARBA" id="ARBA00006024"/>
    </source>
</evidence>
<keyword evidence="8 10" id="KW-1133">Transmembrane helix</keyword>
<protein>
    <submittedName>
        <fullName evidence="12">Cu+-exporting ATPase</fullName>
    </submittedName>
</protein>
<dbReference type="PRINTS" id="PR00943">
    <property type="entry name" value="CUATPASE"/>
</dbReference>
<dbReference type="InterPro" id="IPR044492">
    <property type="entry name" value="P_typ_ATPase_HD_dom"/>
</dbReference>
<feature type="transmembrane region" description="Helical" evidence="10">
    <location>
        <begin position="381"/>
        <end position="404"/>
    </location>
</feature>
<dbReference type="SFLD" id="SFLDG00002">
    <property type="entry name" value="C1.7:_P-type_atpase_like"/>
    <property type="match status" value="1"/>
</dbReference>
<dbReference type="InterPro" id="IPR006121">
    <property type="entry name" value="HMA_dom"/>
</dbReference>
<dbReference type="InterPro" id="IPR001757">
    <property type="entry name" value="P_typ_ATPase"/>
</dbReference>
<feature type="domain" description="HMA" evidence="11">
    <location>
        <begin position="30"/>
        <end position="96"/>
    </location>
</feature>
<dbReference type="InterPro" id="IPR036163">
    <property type="entry name" value="HMA_dom_sf"/>
</dbReference>
<feature type="transmembrane region" description="Helical" evidence="10">
    <location>
        <begin position="148"/>
        <end position="167"/>
    </location>
</feature>
<dbReference type="Pfam" id="PF00403">
    <property type="entry name" value="HMA"/>
    <property type="match status" value="1"/>
</dbReference>
<dbReference type="PROSITE" id="PS50846">
    <property type="entry name" value="HMA_2"/>
    <property type="match status" value="1"/>
</dbReference>
<dbReference type="Proteomes" id="UP000245655">
    <property type="component" value="Unassembled WGS sequence"/>
</dbReference>
<accession>A0A2V2A6F3</accession>
<dbReference type="InterPro" id="IPR059000">
    <property type="entry name" value="ATPase_P-type_domA"/>
</dbReference>
<keyword evidence="7" id="KW-1278">Translocase</keyword>
<comment type="subcellular location">
    <subcellularLocation>
        <location evidence="10">Cell membrane</location>
    </subcellularLocation>
    <subcellularLocation>
        <location evidence="1">Endomembrane system</location>
        <topology evidence="1">Multi-pass membrane protein</topology>
    </subcellularLocation>
</comment>
<keyword evidence="4 10" id="KW-0479">Metal-binding</keyword>
<evidence type="ECO:0000256" key="8">
    <source>
        <dbReference type="ARBA" id="ARBA00022989"/>
    </source>
</evidence>
<dbReference type="EMBL" id="QGGM01000001">
    <property type="protein sequence ID" value="PWK15301.1"/>
    <property type="molecule type" value="Genomic_DNA"/>
</dbReference>
<dbReference type="AlphaFoldDB" id="A0A2V2A6F3"/>
<evidence type="ECO:0000313" key="12">
    <source>
        <dbReference type="EMBL" id="PWK15301.1"/>
    </source>
</evidence>
<dbReference type="Gene3D" id="2.70.150.10">
    <property type="entry name" value="Calcium-transporting ATPase, cytoplasmic transduction domain A"/>
    <property type="match status" value="1"/>
</dbReference>
<dbReference type="GeneID" id="60254024"/>
<dbReference type="GO" id="GO:0016887">
    <property type="term" value="F:ATP hydrolysis activity"/>
    <property type="evidence" value="ECO:0007669"/>
    <property type="project" value="InterPro"/>
</dbReference>
<sequence length="786" mass="83417">MNDTTQTDNHDAYDVKIDIQSNTPLAPQRAHLQLAIEGMTCQACASRIEKVLNKKPSVYEVSVNFAGETANVDYDPTQTTPEQVTEWVNKTGFVANLQAADSLFAKTDEDTTTQYPWRLIGLWICLVPFLVGMAGMLVGQGMAWMPPIWTQFILATIVQFGFALPFYKSAWASIKGGLANMDVLVVIGTVTIWAYSTYLWLTHGDGTLNSLLQSGHAGGHGADGSPAVYFEAGVMVIAFVRTGKYLEERTKKHSLNSIDLLLSLTPDEVEQQQPNGDFHNVALKDVQVGDILRAKQGSRVATDGVVIDGAGWCVESHLTGESVPLKKEVGDKLLAGALVENGSLLYRVSAKGSDTKLGDMVQALSDAQGSKANLARLADRVTAVFVPVVVAIALMTFGVTWWLTGMIDTALMHAVSVLVIACPCALGLATPAAIMAGMGVAARHGVWFKDAKSLEAAGNIDTVVLDKTGTLTIGKPTIVDHVMVDKSIAVDDVLQIAASVEAHASHPLATALVNAATERNLPLMNVTDIRVIKGAGIQANIEGLGVVKVGTAEFANLTLPKLMPKVWQIASTVAVSINEEALGAFALADDLKVDTPKAITALQDAGINVILMSGDKQSVVDHVAGQLGIEQAYGKMSPRDKASQIALLQTAGHKVAMAGDGVNDAPAMATADASFAMFEGTDVAQHSASARLMGESLMHIDAAQKIANATVRNIKQNLFFAFIYNCLGIPLAAFGFLNPMIAAAAMALSSISVLMNALRLTQFKTKVELDNTVSGSHAKTERLTKA</sequence>
<dbReference type="InterPro" id="IPR023298">
    <property type="entry name" value="ATPase_P-typ_TM_dom_sf"/>
</dbReference>
<keyword evidence="9 10" id="KW-0472">Membrane</keyword>
<evidence type="ECO:0000256" key="1">
    <source>
        <dbReference type="ARBA" id="ARBA00004127"/>
    </source>
</evidence>
<dbReference type="InterPro" id="IPR017969">
    <property type="entry name" value="Heavy-metal-associated_CS"/>
</dbReference>
<dbReference type="NCBIfam" id="TIGR01494">
    <property type="entry name" value="ATPase_P-type"/>
    <property type="match status" value="1"/>
</dbReference>
<dbReference type="SUPFAM" id="SSF55008">
    <property type="entry name" value="HMA, heavy metal-associated domain"/>
    <property type="match status" value="1"/>
</dbReference>
<feature type="transmembrane region" description="Helical" evidence="10">
    <location>
        <begin position="227"/>
        <end position="246"/>
    </location>
</feature>
<dbReference type="PANTHER" id="PTHR43520:SF8">
    <property type="entry name" value="P-TYPE CU(+) TRANSPORTER"/>
    <property type="match status" value="1"/>
</dbReference>
<feature type="transmembrane region" description="Helical" evidence="10">
    <location>
        <begin position="410"/>
        <end position="434"/>
    </location>
</feature>
<dbReference type="GO" id="GO:0012505">
    <property type="term" value="C:endomembrane system"/>
    <property type="evidence" value="ECO:0007669"/>
    <property type="project" value="UniProtKB-SubCell"/>
</dbReference>
<keyword evidence="13" id="KW-1185">Reference proteome</keyword>
<dbReference type="InterPro" id="IPR008250">
    <property type="entry name" value="ATPase_P-typ_transduc_dom_A_sf"/>
</dbReference>
<name>A0A2V2A6F3_PSYIM</name>
<feature type="transmembrane region" description="Helical" evidence="10">
    <location>
        <begin position="120"/>
        <end position="142"/>
    </location>
</feature>
<dbReference type="Pfam" id="PF00702">
    <property type="entry name" value="Hydrolase"/>
    <property type="match status" value="1"/>
</dbReference>
<organism evidence="12 13">
    <name type="scientific">Psychrobacter immobilis</name>
    <dbReference type="NCBI Taxonomy" id="498"/>
    <lineage>
        <taxon>Bacteria</taxon>
        <taxon>Pseudomonadati</taxon>
        <taxon>Pseudomonadota</taxon>
        <taxon>Gammaproteobacteria</taxon>
        <taxon>Moraxellales</taxon>
        <taxon>Moraxellaceae</taxon>
        <taxon>Psychrobacter</taxon>
    </lineage>
</organism>
<dbReference type="GO" id="GO:0005524">
    <property type="term" value="F:ATP binding"/>
    <property type="evidence" value="ECO:0007669"/>
    <property type="project" value="UniProtKB-UniRule"/>
</dbReference>
<dbReference type="PROSITE" id="PS01047">
    <property type="entry name" value="HMA_1"/>
    <property type="match status" value="1"/>
</dbReference>
<dbReference type="Pfam" id="PF00122">
    <property type="entry name" value="E1-E2_ATPase"/>
    <property type="match status" value="1"/>
</dbReference>
<dbReference type="NCBIfam" id="TIGR01525">
    <property type="entry name" value="ATPase-IB_hvy"/>
    <property type="match status" value="1"/>
</dbReference>
<dbReference type="GO" id="GO:0005886">
    <property type="term" value="C:plasma membrane"/>
    <property type="evidence" value="ECO:0007669"/>
    <property type="project" value="UniProtKB-SubCell"/>
</dbReference>
<dbReference type="CDD" id="cd00371">
    <property type="entry name" value="HMA"/>
    <property type="match status" value="1"/>
</dbReference>
<dbReference type="RefSeq" id="WP_109589408.1">
    <property type="nucleotide sequence ID" value="NZ_CAJGZY010000001.1"/>
</dbReference>
<keyword evidence="6 10" id="KW-0067">ATP-binding</keyword>
<evidence type="ECO:0000256" key="10">
    <source>
        <dbReference type="RuleBase" id="RU362081"/>
    </source>
</evidence>
<feature type="transmembrane region" description="Helical" evidence="10">
    <location>
        <begin position="740"/>
        <end position="758"/>
    </location>
</feature>
<dbReference type="InterPro" id="IPR027256">
    <property type="entry name" value="P-typ_ATPase_IB"/>
</dbReference>
<dbReference type="SUPFAM" id="SSF81653">
    <property type="entry name" value="Calcium ATPase, transduction domain A"/>
    <property type="match status" value="1"/>
</dbReference>
<dbReference type="GO" id="GO:0055070">
    <property type="term" value="P:copper ion homeostasis"/>
    <property type="evidence" value="ECO:0007669"/>
    <property type="project" value="TreeGrafter"/>
</dbReference>
<dbReference type="InterPro" id="IPR036412">
    <property type="entry name" value="HAD-like_sf"/>
</dbReference>
<keyword evidence="5 10" id="KW-0547">Nucleotide-binding</keyword>
<proteinExistence type="inferred from homology"/>
<dbReference type="InterPro" id="IPR018303">
    <property type="entry name" value="ATPase_P-typ_P_site"/>
</dbReference>
<reference evidence="12 13" key="1">
    <citation type="submission" date="2018-05" db="EMBL/GenBank/DDBJ databases">
        <title>Genomic Encyclopedia of Type Strains, Phase IV (KMG-IV): sequencing the most valuable type-strain genomes for metagenomic binning, comparative biology and taxonomic classification.</title>
        <authorList>
            <person name="Goeker M."/>
        </authorList>
    </citation>
    <scope>NUCLEOTIDE SEQUENCE [LARGE SCALE GENOMIC DNA]</scope>
    <source>
        <strain evidence="12 13">DSM 7229</strain>
    </source>
</reference>
<dbReference type="PANTHER" id="PTHR43520">
    <property type="entry name" value="ATP7, ISOFORM B"/>
    <property type="match status" value="1"/>
</dbReference>
<evidence type="ECO:0000256" key="4">
    <source>
        <dbReference type="ARBA" id="ARBA00022723"/>
    </source>
</evidence>
<dbReference type="InterPro" id="IPR023214">
    <property type="entry name" value="HAD_sf"/>
</dbReference>
<dbReference type="FunFam" id="3.30.70.100:FF:000005">
    <property type="entry name" value="Copper-exporting P-type ATPase A"/>
    <property type="match status" value="1"/>
</dbReference>
<dbReference type="SUPFAM" id="SSF56784">
    <property type="entry name" value="HAD-like"/>
    <property type="match status" value="1"/>
</dbReference>
<gene>
    <name evidence="12" type="ORF">C8D84_101252</name>
</gene>
<evidence type="ECO:0000256" key="5">
    <source>
        <dbReference type="ARBA" id="ARBA00022741"/>
    </source>
</evidence>
<comment type="caution">
    <text evidence="12">The sequence shown here is derived from an EMBL/GenBank/DDBJ whole genome shotgun (WGS) entry which is preliminary data.</text>
</comment>
<evidence type="ECO:0000313" key="13">
    <source>
        <dbReference type="Proteomes" id="UP000245655"/>
    </source>
</evidence>
<dbReference type="PRINTS" id="PR00119">
    <property type="entry name" value="CATATPASE"/>
</dbReference>
<evidence type="ECO:0000259" key="11">
    <source>
        <dbReference type="PROSITE" id="PS50846"/>
    </source>
</evidence>
<feature type="transmembrane region" description="Helical" evidence="10">
    <location>
        <begin position="718"/>
        <end position="734"/>
    </location>
</feature>
<keyword evidence="3 10" id="KW-0812">Transmembrane</keyword>
<dbReference type="GO" id="GO:0043682">
    <property type="term" value="F:P-type divalent copper transporter activity"/>
    <property type="evidence" value="ECO:0007669"/>
    <property type="project" value="TreeGrafter"/>
</dbReference>
<dbReference type="Gene3D" id="3.30.70.100">
    <property type="match status" value="1"/>
</dbReference>
<evidence type="ECO:0000256" key="6">
    <source>
        <dbReference type="ARBA" id="ARBA00022840"/>
    </source>
</evidence>
<dbReference type="SUPFAM" id="SSF81665">
    <property type="entry name" value="Calcium ATPase, transmembrane domain M"/>
    <property type="match status" value="1"/>
</dbReference>
<dbReference type="InterPro" id="IPR023299">
    <property type="entry name" value="ATPase_P-typ_cyto_dom_N"/>
</dbReference>
<dbReference type="SFLD" id="SFLDF00027">
    <property type="entry name" value="p-type_atpase"/>
    <property type="match status" value="1"/>
</dbReference>
<dbReference type="Gene3D" id="3.40.1110.10">
    <property type="entry name" value="Calcium-transporting ATPase, cytoplasmic domain N"/>
    <property type="match status" value="1"/>
</dbReference>
<evidence type="ECO:0000256" key="9">
    <source>
        <dbReference type="ARBA" id="ARBA00023136"/>
    </source>
</evidence>
<keyword evidence="10" id="KW-1003">Cell membrane</keyword>
<feature type="transmembrane region" description="Helical" evidence="10">
    <location>
        <begin position="179"/>
        <end position="201"/>
    </location>
</feature>
<dbReference type="GO" id="GO:0005507">
    <property type="term" value="F:copper ion binding"/>
    <property type="evidence" value="ECO:0007669"/>
    <property type="project" value="TreeGrafter"/>
</dbReference>
<dbReference type="Gene3D" id="3.40.50.1000">
    <property type="entry name" value="HAD superfamily/HAD-like"/>
    <property type="match status" value="1"/>
</dbReference>
<dbReference type="NCBIfam" id="TIGR01511">
    <property type="entry name" value="ATPase-IB1_Cu"/>
    <property type="match status" value="1"/>
</dbReference>
<evidence type="ECO:0000256" key="3">
    <source>
        <dbReference type="ARBA" id="ARBA00022692"/>
    </source>
</evidence>